<dbReference type="InterPro" id="IPR000944">
    <property type="entry name" value="Tscrpt_reg_Rrf2"/>
</dbReference>
<evidence type="ECO:0000256" key="2">
    <source>
        <dbReference type="ARBA" id="ARBA00034078"/>
    </source>
</evidence>
<evidence type="ECO:0000256" key="1">
    <source>
        <dbReference type="ARBA" id="ARBA00023125"/>
    </source>
</evidence>
<evidence type="ECO:0000313" key="5">
    <source>
        <dbReference type="Proteomes" id="UP000448867"/>
    </source>
</evidence>
<dbReference type="AlphaFoldDB" id="A0A7X2LZ44"/>
<gene>
    <name evidence="4" type="ORF">GJU40_05125</name>
</gene>
<reference evidence="4 5" key="1">
    <citation type="submission" date="2019-11" db="EMBL/GenBank/DDBJ databases">
        <title>Bacillus lacus genome.</title>
        <authorList>
            <person name="Allen C.J."/>
            <person name="Newman J.D."/>
        </authorList>
    </citation>
    <scope>NUCLEOTIDE SEQUENCE [LARGE SCALE GENOMIC DNA]</scope>
    <source>
        <strain evidence="4 5">KCTC 33946</strain>
    </source>
</reference>
<dbReference type="GO" id="GO:0003700">
    <property type="term" value="F:DNA-binding transcription factor activity"/>
    <property type="evidence" value="ECO:0007669"/>
    <property type="project" value="TreeGrafter"/>
</dbReference>
<dbReference type="InterPro" id="IPR036388">
    <property type="entry name" value="WH-like_DNA-bd_sf"/>
</dbReference>
<organism evidence="4 5">
    <name type="scientific">Metabacillus lacus</name>
    <dbReference type="NCBI Taxonomy" id="1983721"/>
    <lineage>
        <taxon>Bacteria</taxon>
        <taxon>Bacillati</taxon>
        <taxon>Bacillota</taxon>
        <taxon>Bacilli</taxon>
        <taxon>Bacillales</taxon>
        <taxon>Bacillaceae</taxon>
        <taxon>Metabacillus</taxon>
    </lineage>
</organism>
<comment type="caution">
    <text evidence="4">The sequence shown here is derived from an EMBL/GenBank/DDBJ whole genome shotgun (WGS) entry which is preliminary data.</text>
</comment>
<proteinExistence type="predicted"/>
<dbReference type="SUPFAM" id="SSF46785">
    <property type="entry name" value="Winged helix' DNA-binding domain"/>
    <property type="match status" value="1"/>
</dbReference>
<dbReference type="RefSeq" id="WP_154306685.1">
    <property type="nucleotide sequence ID" value="NZ_WKKI01000005.1"/>
</dbReference>
<dbReference type="Pfam" id="PF02082">
    <property type="entry name" value="Rrf2"/>
    <property type="match status" value="1"/>
</dbReference>
<dbReference type="InterPro" id="IPR036390">
    <property type="entry name" value="WH_DNA-bd_sf"/>
</dbReference>
<dbReference type="PROSITE" id="PS51197">
    <property type="entry name" value="HTH_RRF2_2"/>
    <property type="match status" value="1"/>
</dbReference>
<keyword evidence="1" id="KW-0238">DNA-binding</keyword>
<evidence type="ECO:0000256" key="3">
    <source>
        <dbReference type="ARBA" id="ARBA00040173"/>
    </source>
</evidence>
<dbReference type="EMBL" id="WKKI01000005">
    <property type="protein sequence ID" value="MRX71557.1"/>
    <property type="molecule type" value="Genomic_DNA"/>
</dbReference>
<accession>A0A7X2LZ44</accession>
<dbReference type="PANTHER" id="PTHR33221">
    <property type="entry name" value="WINGED HELIX-TURN-HELIX TRANSCRIPTIONAL REGULATOR, RRF2 FAMILY"/>
    <property type="match status" value="1"/>
</dbReference>
<sequence length="149" mass="17049">MRLTNYTDYSLRVLLYLALKEQSQLANIKEIADAYNISKNHLMKVTYDLGKMELIETIRGRNGGIRLKKAPSDINIGAVVRKTEDDFNLVECFDAERNSCIVTPACGLKHVFHQALAAYLNVLDQYTLKDLVKNKETLQMLFQVNRPQL</sequence>
<dbReference type="PANTHER" id="PTHR33221:SF4">
    <property type="entry name" value="HTH-TYPE TRANSCRIPTIONAL REPRESSOR NSRR"/>
    <property type="match status" value="1"/>
</dbReference>
<dbReference type="Gene3D" id="1.10.10.10">
    <property type="entry name" value="Winged helix-like DNA-binding domain superfamily/Winged helix DNA-binding domain"/>
    <property type="match status" value="1"/>
</dbReference>
<name>A0A7X2LZ44_9BACI</name>
<dbReference type="NCBIfam" id="TIGR00738">
    <property type="entry name" value="rrf2_super"/>
    <property type="match status" value="1"/>
</dbReference>
<dbReference type="OrthoDB" id="9795923at2"/>
<evidence type="ECO:0000313" key="4">
    <source>
        <dbReference type="EMBL" id="MRX71557.1"/>
    </source>
</evidence>
<dbReference type="GO" id="GO:0003677">
    <property type="term" value="F:DNA binding"/>
    <property type="evidence" value="ECO:0007669"/>
    <property type="project" value="UniProtKB-KW"/>
</dbReference>
<dbReference type="GO" id="GO:0005829">
    <property type="term" value="C:cytosol"/>
    <property type="evidence" value="ECO:0007669"/>
    <property type="project" value="TreeGrafter"/>
</dbReference>
<keyword evidence="5" id="KW-1185">Reference proteome</keyword>
<dbReference type="Proteomes" id="UP000448867">
    <property type="component" value="Unassembled WGS sequence"/>
</dbReference>
<comment type="cofactor">
    <cofactor evidence="2">
        <name>[2Fe-2S] cluster</name>
        <dbReference type="ChEBI" id="CHEBI:190135"/>
    </cofactor>
</comment>
<protein>
    <recommendedName>
        <fullName evidence="3">HTH-type transcriptional regulator NsrR</fullName>
    </recommendedName>
</protein>